<evidence type="ECO:0000256" key="7">
    <source>
        <dbReference type="ARBA" id="ARBA00022692"/>
    </source>
</evidence>
<feature type="domain" description="PTS EIIC type-1" evidence="15">
    <location>
        <begin position="108"/>
        <end position="470"/>
    </location>
</feature>
<protein>
    <submittedName>
        <fullName evidence="16">Beta-glucoside-specific PTS transporter subunit IIABC</fullName>
        <ecNumber evidence="16">2.7.1.-</ecNumber>
    </submittedName>
</protein>
<dbReference type="InterPro" id="IPR018113">
    <property type="entry name" value="PTrfase_EIIB_Cys"/>
</dbReference>
<dbReference type="EMBL" id="JBHSOJ010000028">
    <property type="protein sequence ID" value="MFC5631828.1"/>
    <property type="molecule type" value="Genomic_DNA"/>
</dbReference>
<evidence type="ECO:0000256" key="11">
    <source>
        <dbReference type="PROSITE-ProRule" id="PRU00421"/>
    </source>
</evidence>
<feature type="domain" description="PTS EIIA type-1" evidence="13">
    <location>
        <begin position="506"/>
        <end position="610"/>
    </location>
</feature>
<evidence type="ECO:0000256" key="6">
    <source>
        <dbReference type="ARBA" id="ARBA00022683"/>
    </source>
</evidence>
<dbReference type="Pfam" id="PF00367">
    <property type="entry name" value="PTS_EIIB"/>
    <property type="match status" value="1"/>
</dbReference>
<accession>A0ABW0UE21</accession>
<dbReference type="NCBIfam" id="TIGR00830">
    <property type="entry name" value="PTBA"/>
    <property type="match status" value="1"/>
</dbReference>
<feature type="transmembrane region" description="Helical" evidence="12">
    <location>
        <begin position="118"/>
        <end position="140"/>
    </location>
</feature>
<evidence type="ECO:0000256" key="4">
    <source>
        <dbReference type="ARBA" id="ARBA00022597"/>
    </source>
</evidence>
<dbReference type="InterPro" id="IPR001127">
    <property type="entry name" value="PTS_EIIA_1_perm"/>
</dbReference>
<evidence type="ECO:0000256" key="12">
    <source>
        <dbReference type="SAM" id="Phobius"/>
    </source>
</evidence>
<comment type="caution">
    <text evidence="16">The sequence shown here is derived from an EMBL/GenBank/DDBJ whole genome shotgun (WGS) entry which is preliminary data.</text>
</comment>
<dbReference type="PROSITE" id="PS51103">
    <property type="entry name" value="PTS_EIIC_TYPE_1"/>
    <property type="match status" value="1"/>
</dbReference>
<dbReference type="InterPro" id="IPR011055">
    <property type="entry name" value="Dup_hybrid_motif"/>
</dbReference>
<dbReference type="NCBIfam" id="TIGR01995">
    <property type="entry name" value="PTS-II-ABC-beta"/>
    <property type="match status" value="1"/>
</dbReference>
<feature type="transmembrane region" description="Helical" evidence="12">
    <location>
        <begin position="432"/>
        <end position="453"/>
    </location>
</feature>
<feature type="transmembrane region" description="Helical" evidence="12">
    <location>
        <begin position="220"/>
        <end position="238"/>
    </location>
</feature>
<dbReference type="PROSITE" id="PS51098">
    <property type="entry name" value="PTS_EIIB_TYPE_1"/>
    <property type="match status" value="1"/>
</dbReference>
<keyword evidence="8" id="KW-0418">Kinase</keyword>
<evidence type="ECO:0000259" key="14">
    <source>
        <dbReference type="PROSITE" id="PS51098"/>
    </source>
</evidence>
<keyword evidence="7 12" id="KW-0812">Transmembrane</keyword>
<dbReference type="SUPFAM" id="SSF51261">
    <property type="entry name" value="Duplicated hybrid motif"/>
    <property type="match status" value="1"/>
</dbReference>
<dbReference type="PROSITE" id="PS51093">
    <property type="entry name" value="PTS_EIIA_TYPE_1"/>
    <property type="match status" value="1"/>
</dbReference>
<dbReference type="PANTHER" id="PTHR30175">
    <property type="entry name" value="PHOSPHOTRANSFERASE SYSTEM TRANSPORT PROTEIN"/>
    <property type="match status" value="1"/>
</dbReference>
<name>A0ABW0UE21_9STRE</name>
<keyword evidence="9 12" id="KW-1133">Transmembrane helix</keyword>
<evidence type="ECO:0000313" key="17">
    <source>
        <dbReference type="Proteomes" id="UP001596110"/>
    </source>
</evidence>
<feature type="active site" description="Phosphocysteine intermediate; for EIIB activity" evidence="11">
    <location>
        <position position="28"/>
    </location>
</feature>
<evidence type="ECO:0000256" key="3">
    <source>
        <dbReference type="ARBA" id="ARBA00022475"/>
    </source>
</evidence>
<evidence type="ECO:0000256" key="1">
    <source>
        <dbReference type="ARBA" id="ARBA00004651"/>
    </source>
</evidence>
<dbReference type="InterPro" id="IPR001996">
    <property type="entry name" value="PTS_IIB_1"/>
</dbReference>
<keyword evidence="10 12" id="KW-0472">Membrane</keyword>
<keyword evidence="17" id="KW-1185">Reference proteome</keyword>
<evidence type="ECO:0000256" key="2">
    <source>
        <dbReference type="ARBA" id="ARBA00022448"/>
    </source>
</evidence>
<feature type="transmembrane region" description="Helical" evidence="12">
    <location>
        <begin position="365"/>
        <end position="384"/>
    </location>
</feature>
<dbReference type="InterPro" id="IPR003352">
    <property type="entry name" value="PTS_EIIC"/>
</dbReference>
<evidence type="ECO:0000256" key="9">
    <source>
        <dbReference type="ARBA" id="ARBA00022989"/>
    </source>
</evidence>
<dbReference type="InterPro" id="IPR011297">
    <property type="entry name" value="PTS_IIABC_b_glu"/>
</dbReference>
<keyword evidence="3" id="KW-1003">Cell membrane</keyword>
<evidence type="ECO:0000313" key="16">
    <source>
        <dbReference type="EMBL" id="MFC5631828.1"/>
    </source>
</evidence>
<dbReference type="Pfam" id="PF02378">
    <property type="entry name" value="PTS_EIIC"/>
    <property type="match status" value="1"/>
</dbReference>
<evidence type="ECO:0000259" key="15">
    <source>
        <dbReference type="PROSITE" id="PS51103"/>
    </source>
</evidence>
<keyword evidence="2" id="KW-0813">Transport</keyword>
<feature type="transmembrane region" description="Helical" evidence="12">
    <location>
        <begin position="330"/>
        <end position="353"/>
    </location>
</feature>
<feature type="transmembrane region" description="Helical" evidence="12">
    <location>
        <begin position="179"/>
        <end position="200"/>
    </location>
</feature>
<dbReference type="Gene3D" id="3.30.1360.60">
    <property type="entry name" value="Glucose permease domain IIB"/>
    <property type="match status" value="1"/>
</dbReference>
<feature type="transmembrane region" description="Helical" evidence="12">
    <location>
        <begin position="295"/>
        <end position="318"/>
    </location>
</feature>
<dbReference type="InterPro" id="IPR050558">
    <property type="entry name" value="PTS_Sugar-Specific_Components"/>
</dbReference>
<feature type="transmembrane region" description="Helical" evidence="12">
    <location>
        <begin position="250"/>
        <end position="275"/>
    </location>
</feature>
<evidence type="ECO:0000256" key="8">
    <source>
        <dbReference type="ARBA" id="ARBA00022777"/>
    </source>
</evidence>
<evidence type="ECO:0000259" key="13">
    <source>
        <dbReference type="PROSITE" id="PS51093"/>
    </source>
</evidence>
<feature type="domain" description="PTS EIIB type-1" evidence="14">
    <location>
        <begin position="6"/>
        <end position="88"/>
    </location>
</feature>
<dbReference type="Pfam" id="PF00358">
    <property type="entry name" value="PTS_EIIA_1"/>
    <property type="match status" value="1"/>
</dbReference>
<keyword evidence="5 16" id="KW-0808">Transferase</keyword>
<keyword evidence="4" id="KW-0762">Sugar transport</keyword>
<dbReference type="GO" id="GO:0016740">
    <property type="term" value="F:transferase activity"/>
    <property type="evidence" value="ECO:0007669"/>
    <property type="project" value="UniProtKB-KW"/>
</dbReference>
<comment type="subcellular location">
    <subcellularLocation>
        <location evidence="1">Cell membrane</location>
        <topology evidence="1">Multi-pass membrane protein</topology>
    </subcellularLocation>
</comment>
<proteinExistence type="predicted"/>
<sequence>MANKYTELVTDILEHVGGKENINSVKHCVTRLRFQLKDESKADDDYLKQRDGVVTVVKAGGQYQVVIGNHVPDVYAEFLNVSGLSGSGSLDINEGDAPKGNLFDRFVDLVSGIFQPSLGALAAAGIIKGVVAILGATLGWSADNSALYAILNAAGDGFFQFLPIVLAYNAANKFKMNPFTAMAIAMALVYPTLPTTVVTLKEAGLDHVFGIPFELPSSGSYLQTVMPVLLAVWVGSQIEKVMKKITPDVVKVFVVPFVTIILTVPLTFLAVGPVANIASDLLSVAFTSVMNFSPIVYGILLGTLWQVLVMFGLHWALVPLAILQFSQNGWSNILIAAALPNFTQTGVLAAILLKSKEEKVKTLTVPALISSIFGVTEPAIYGITLPMKTPFYISCAVSGLIGAGLSFFDLKNYAMGALGIFMYPGYVSPTEGMTPMFILIGFSVAAILISFAIQMVAPVPYLYGGPEVAPAKTETVEPVAELKEVQQEIIASPLIGRRVALTDVPDQVFASGAMGKGIAIDPTDGTVVAPAKAEVTLLFPTGHAIGLRTENGAEILIHIGMDTVSLAGKGFKSFVAVGDKVEAGQQLLQFDLDTIRAAGLPVITPIIVTNTGDFDDILTTQEYNLNAGDYLLTTVK</sequence>
<feature type="transmembrane region" description="Helical" evidence="12">
    <location>
        <begin position="146"/>
        <end position="167"/>
    </location>
</feature>
<dbReference type="PANTHER" id="PTHR30175:SF1">
    <property type="entry name" value="PTS SYSTEM ARBUTIN-, CELLOBIOSE-, AND SALICIN-SPECIFIC EIIBC COMPONENT-RELATED"/>
    <property type="match status" value="1"/>
</dbReference>
<dbReference type="CDD" id="cd00212">
    <property type="entry name" value="PTS_IIB_glc"/>
    <property type="match status" value="1"/>
</dbReference>
<dbReference type="InterPro" id="IPR036878">
    <property type="entry name" value="Glu_permease_IIB"/>
</dbReference>
<dbReference type="PROSITE" id="PS01035">
    <property type="entry name" value="PTS_EIIB_TYPE_1_CYS"/>
    <property type="match status" value="1"/>
</dbReference>
<keyword evidence="6" id="KW-0598">Phosphotransferase system</keyword>
<dbReference type="RefSeq" id="WP_156807227.1">
    <property type="nucleotide sequence ID" value="NZ_JBHSOJ010000028.1"/>
</dbReference>
<gene>
    <name evidence="16" type="ORF">ACFPQ3_09750</name>
</gene>
<dbReference type="PROSITE" id="PS00371">
    <property type="entry name" value="PTS_EIIA_TYPE_1_HIS"/>
    <property type="match status" value="1"/>
</dbReference>
<reference evidence="17" key="1">
    <citation type="journal article" date="2019" name="Int. J. Syst. Evol. Microbiol.">
        <title>The Global Catalogue of Microorganisms (GCM) 10K type strain sequencing project: providing services to taxonomists for standard genome sequencing and annotation.</title>
        <authorList>
            <consortium name="The Broad Institute Genomics Platform"/>
            <consortium name="The Broad Institute Genome Sequencing Center for Infectious Disease"/>
            <person name="Wu L."/>
            <person name="Ma J."/>
        </authorList>
    </citation>
    <scope>NUCLEOTIDE SEQUENCE [LARGE SCALE GENOMIC DNA]</scope>
    <source>
        <strain evidence="17">DT43</strain>
    </source>
</reference>
<organism evidence="16 17">
    <name type="scientific">Streptococcus caledonicus</name>
    <dbReference type="NCBI Taxonomy" id="2614158"/>
    <lineage>
        <taxon>Bacteria</taxon>
        <taxon>Bacillati</taxon>
        <taxon>Bacillota</taxon>
        <taxon>Bacilli</taxon>
        <taxon>Lactobacillales</taxon>
        <taxon>Streptococcaceae</taxon>
        <taxon>Streptococcus</taxon>
    </lineage>
</organism>
<evidence type="ECO:0000256" key="10">
    <source>
        <dbReference type="ARBA" id="ARBA00023136"/>
    </source>
</evidence>
<dbReference type="EC" id="2.7.1.-" evidence="16"/>
<dbReference type="Gene3D" id="2.70.70.10">
    <property type="entry name" value="Glucose Permease (Domain IIA)"/>
    <property type="match status" value="1"/>
</dbReference>
<dbReference type="InterPro" id="IPR013013">
    <property type="entry name" value="PTS_EIIC_1"/>
</dbReference>
<dbReference type="SUPFAM" id="SSF55604">
    <property type="entry name" value="Glucose permease domain IIB"/>
    <property type="match status" value="1"/>
</dbReference>
<dbReference type="CDD" id="cd00210">
    <property type="entry name" value="PTS_IIA_glc"/>
    <property type="match status" value="1"/>
</dbReference>
<evidence type="ECO:0000256" key="5">
    <source>
        <dbReference type="ARBA" id="ARBA00022679"/>
    </source>
</evidence>
<feature type="transmembrane region" description="Helical" evidence="12">
    <location>
        <begin position="391"/>
        <end position="408"/>
    </location>
</feature>
<dbReference type="Proteomes" id="UP001596110">
    <property type="component" value="Unassembled WGS sequence"/>
</dbReference>